<reference evidence="1" key="2">
    <citation type="journal article" date="2015" name="Data Brief">
        <title>Shoot transcriptome of the giant reed, Arundo donax.</title>
        <authorList>
            <person name="Barrero R.A."/>
            <person name="Guerrero F.D."/>
            <person name="Moolhuijzen P."/>
            <person name="Goolsby J.A."/>
            <person name="Tidwell J."/>
            <person name="Bellgard S.E."/>
            <person name="Bellgard M.I."/>
        </authorList>
    </citation>
    <scope>NUCLEOTIDE SEQUENCE</scope>
    <source>
        <tissue evidence="1">Shoot tissue taken approximately 20 cm above the soil surface</tissue>
    </source>
</reference>
<proteinExistence type="predicted"/>
<sequence length="34" mass="4005">MIVYLEISFTNLVFPFFNGVNIGEKKVFCFVSWD</sequence>
<dbReference type="EMBL" id="GBRH01260573">
    <property type="protein sequence ID" value="JAD37322.1"/>
    <property type="molecule type" value="Transcribed_RNA"/>
</dbReference>
<name>A0A0A8ZR51_ARUDO</name>
<dbReference type="AlphaFoldDB" id="A0A0A8ZR51"/>
<evidence type="ECO:0000313" key="1">
    <source>
        <dbReference type="EMBL" id="JAD37322.1"/>
    </source>
</evidence>
<accession>A0A0A8ZR51</accession>
<reference evidence="1" key="1">
    <citation type="submission" date="2014-09" db="EMBL/GenBank/DDBJ databases">
        <authorList>
            <person name="Magalhaes I.L.F."/>
            <person name="Oliveira U."/>
            <person name="Santos F.R."/>
            <person name="Vidigal T.H.D.A."/>
            <person name="Brescovit A.D."/>
            <person name="Santos A.J."/>
        </authorList>
    </citation>
    <scope>NUCLEOTIDE SEQUENCE</scope>
    <source>
        <tissue evidence="1">Shoot tissue taken approximately 20 cm above the soil surface</tissue>
    </source>
</reference>
<protein>
    <submittedName>
        <fullName evidence="1">Uncharacterized protein</fullName>
    </submittedName>
</protein>
<organism evidence="1">
    <name type="scientific">Arundo donax</name>
    <name type="common">Giant reed</name>
    <name type="synonym">Donax arundinaceus</name>
    <dbReference type="NCBI Taxonomy" id="35708"/>
    <lineage>
        <taxon>Eukaryota</taxon>
        <taxon>Viridiplantae</taxon>
        <taxon>Streptophyta</taxon>
        <taxon>Embryophyta</taxon>
        <taxon>Tracheophyta</taxon>
        <taxon>Spermatophyta</taxon>
        <taxon>Magnoliopsida</taxon>
        <taxon>Liliopsida</taxon>
        <taxon>Poales</taxon>
        <taxon>Poaceae</taxon>
        <taxon>PACMAD clade</taxon>
        <taxon>Arundinoideae</taxon>
        <taxon>Arundineae</taxon>
        <taxon>Arundo</taxon>
    </lineage>
</organism>